<evidence type="ECO:0000313" key="7">
    <source>
        <dbReference type="Proteomes" id="UP000199519"/>
    </source>
</evidence>
<dbReference type="SUPFAM" id="SSF81301">
    <property type="entry name" value="Nucleotidyltransferase"/>
    <property type="match status" value="1"/>
</dbReference>
<evidence type="ECO:0000313" key="3">
    <source>
        <dbReference type="EMBL" id="SDF39522.1"/>
    </source>
</evidence>
<dbReference type="CDD" id="cd05403">
    <property type="entry name" value="NT_KNTase_like"/>
    <property type="match status" value="1"/>
</dbReference>
<dbReference type="EMBL" id="QICM01000017">
    <property type="protein sequence ID" value="PXV64507.1"/>
    <property type="molecule type" value="Genomic_DNA"/>
</dbReference>
<reference evidence="6 7" key="1">
    <citation type="submission" date="2016-10" db="EMBL/GenBank/DDBJ databases">
        <authorList>
            <person name="Varghese N."/>
            <person name="Submissions S."/>
        </authorList>
    </citation>
    <scope>NUCLEOTIDE SEQUENCE [LARGE SCALE GENOMIC DNA]</scope>
    <source>
        <strain evidence="3 7">WG2</strain>
        <strain evidence="4 6">WG5</strain>
    </source>
</reference>
<evidence type="ECO:0000313" key="2">
    <source>
        <dbReference type="EMBL" id="PXV64507.1"/>
    </source>
</evidence>
<reference evidence="5 9" key="3">
    <citation type="submission" date="2019-03" db="EMBL/GenBank/DDBJ databases">
        <title>Deep subsurface shale carbon reservoir microbial communities from Ohio and West Virginia, USA.</title>
        <authorList>
            <person name="Wrighton K."/>
        </authorList>
    </citation>
    <scope>NUCLEOTIDE SEQUENCE [LARGE SCALE GENOMIC DNA]</scope>
    <source>
        <strain evidence="5 9">UTICA-S4D12</strain>
    </source>
</reference>
<evidence type="ECO:0000313" key="6">
    <source>
        <dbReference type="Proteomes" id="UP000198612"/>
    </source>
</evidence>
<dbReference type="EMBL" id="FNBJ01000011">
    <property type="protein sequence ID" value="SDF39522.1"/>
    <property type="molecule type" value="Genomic_DNA"/>
</dbReference>
<dbReference type="InterPro" id="IPR052930">
    <property type="entry name" value="TA_antitoxin_MntA"/>
</dbReference>
<dbReference type="GO" id="GO:0016740">
    <property type="term" value="F:transferase activity"/>
    <property type="evidence" value="ECO:0007669"/>
    <property type="project" value="UniProtKB-KW"/>
</dbReference>
<sequence length="147" mass="17199">MKKEKIYKIKEILNDYDLQLLILFGSYGEENFTKNSDIDLAVKVSHCKNLKENQVQILNQLSVLFEHHPVDLVLLNHADPLIKFKVALEGKLLYQNEKGLFEKFQVRAAAEHNDAQKFYQLDQNFIENFLERSPTNDRSSHRAPKIK</sequence>
<evidence type="ECO:0000313" key="5">
    <source>
        <dbReference type="EMBL" id="TDS33889.1"/>
    </source>
</evidence>
<dbReference type="Gene3D" id="3.30.460.10">
    <property type="entry name" value="Beta Polymerase, domain 2"/>
    <property type="match status" value="1"/>
</dbReference>
<protein>
    <submittedName>
        <fullName evidence="3">Predicted nucleotidyltransferase</fullName>
    </submittedName>
    <submittedName>
        <fullName evidence="2">Putative nucleotidyltransferase</fullName>
    </submittedName>
</protein>
<dbReference type="Pfam" id="PF18765">
    <property type="entry name" value="Polbeta"/>
    <property type="match status" value="1"/>
</dbReference>
<accession>A0A1G7KQL3</accession>
<dbReference type="EMBL" id="FOHG01000011">
    <property type="protein sequence ID" value="SES91605.1"/>
    <property type="molecule type" value="Genomic_DNA"/>
</dbReference>
<evidence type="ECO:0000313" key="8">
    <source>
        <dbReference type="Proteomes" id="UP000247389"/>
    </source>
</evidence>
<dbReference type="PANTHER" id="PTHR43852:SF3">
    <property type="entry name" value="NUCLEOTIDYLTRANSFERASE"/>
    <property type="match status" value="1"/>
</dbReference>
<dbReference type="AlphaFoldDB" id="A0A1G7KQL3"/>
<dbReference type="Proteomes" id="UP000295758">
    <property type="component" value="Unassembled WGS sequence"/>
</dbReference>
<dbReference type="PANTHER" id="PTHR43852">
    <property type="entry name" value="NUCLEOTIDYLTRANSFERASE"/>
    <property type="match status" value="1"/>
</dbReference>
<evidence type="ECO:0000259" key="1">
    <source>
        <dbReference type="Pfam" id="PF18765"/>
    </source>
</evidence>
<evidence type="ECO:0000313" key="9">
    <source>
        <dbReference type="Proteomes" id="UP000295758"/>
    </source>
</evidence>
<dbReference type="InterPro" id="IPR041633">
    <property type="entry name" value="Polbeta"/>
</dbReference>
<dbReference type="Proteomes" id="UP000247389">
    <property type="component" value="Unassembled WGS sequence"/>
</dbReference>
<dbReference type="EMBL" id="SOAA01000003">
    <property type="protein sequence ID" value="TDS33889.1"/>
    <property type="molecule type" value="Genomic_DNA"/>
</dbReference>
<keyword evidence="7" id="KW-1185">Reference proteome</keyword>
<dbReference type="NCBIfam" id="NF047752">
    <property type="entry name" value="MntA_antitoxin"/>
    <property type="match status" value="1"/>
</dbReference>
<feature type="domain" description="Polymerase beta nucleotidyltransferase" evidence="1">
    <location>
        <begin position="8"/>
        <end position="97"/>
    </location>
</feature>
<proteinExistence type="predicted"/>
<dbReference type="RefSeq" id="WP_089719967.1">
    <property type="nucleotide sequence ID" value="NZ_FNBJ01000011.1"/>
</dbReference>
<reference evidence="2 8" key="2">
    <citation type="submission" date="2018-04" db="EMBL/GenBank/DDBJ databases">
        <title>Subsurface microbial communities from deep shales in Ohio and West Virginia, USA.</title>
        <authorList>
            <person name="Wrighton K."/>
        </authorList>
    </citation>
    <scope>NUCLEOTIDE SEQUENCE [LARGE SCALE GENOMIC DNA]</scope>
    <source>
        <strain evidence="2 8">MSL28</strain>
    </source>
</reference>
<dbReference type="Proteomes" id="UP000198612">
    <property type="component" value="Unassembled WGS sequence"/>
</dbReference>
<dbReference type="InterPro" id="IPR043519">
    <property type="entry name" value="NT_sf"/>
</dbReference>
<dbReference type="Proteomes" id="UP000199519">
    <property type="component" value="Unassembled WGS sequence"/>
</dbReference>
<name>A0A1G7KQL3_9FIRM</name>
<organism evidence="2 8">
    <name type="scientific">Halanaerobium congolense</name>
    <dbReference type="NCBI Taxonomy" id="54121"/>
    <lineage>
        <taxon>Bacteria</taxon>
        <taxon>Bacillati</taxon>
        <taxon>Bacillota</taxon>
        <taxon>Clostridia</taxon>
        <taxon>Halanaerobiales</taxon>
        <taxon>Halanaerobiaceae</taxon>
        <taxon>Halanaerobium</taxon>
    </lineage>
</organism>
<gene>
    <name evidence="5" type="ORF">BY453_10345</name>
    <name evidence="2" type="ORF">C8C78_11715</name>
    <name evidence="3" type="ORF">SAMN04488598_11138</name>
    <name evidence="4" type="ORF">SAMN04515652_11139</name>
</gene>
<keyword evidence="2" id="KW-0808">Transferase</keyword>
<evidence type="ECO:0000313" key="4">
    <source>
        <dbReference type="EMBL" id="SES91605.1"/>
    </source>
</evidence>